<feature type="domain" description="SKP1 component POZ" evidence="3">
    <location>
        <begin position="40"/>
        <end position="97"/>
    </location>
</feature>
<accession>A0A7E4ZYQ4</accession>
<dbReference type="PANTHER" id="PTHR11165">
    <property type="entry name" value="SKP1"/>
    <property type="match status" value="1"/>
</dbReference>
<proteinExistence type="inferred from homology"/>
<comment type="similarity">
    <text evidence="1">Belongs to the SKP1 family.</text>
</comment>
<organism evidence="4 5">
    <name type="scientific">Panagrellus redivivus</name>
    <name type="common">Microworm</name>
    <dbReference type="NCBI Taxonomy" id="6233"/>
    <lineage>
        <taxon>Eukaryota</taxon>
        <taxon>Metazoa</taxon>
        <taxon>Ecdysozoa</taxon>
        <taxon>Nematoda</taxon>
        <taxon>Chromadorea</taxon>
        <taxon>Rhabditida</taxon>
        <taxon>Tylenchina</taxon>
        <taxon>Panagrolaimomorpha</taxon>
        <taxon>Panagrolaimoidea</taxon>
        <taxon>Panagrolaimidae</taxon>
        <taxon>Panagrellus</taxon>
    </lineage>
</organism>
<sequence length="197" mass="22932">MSKILSYLYSFFYTTPEAPTAEIPECLLDDDDEFDVNTRIQIKTNDGKIFELGYEVIRECQLLKDVLHHTGDTQDDPIPIPNVDSKRMKTVIQFCGFFKLEKKYVVPFDSLECQEAENKEAFAMLRKFNCADALLLIQAADYLDCPRLYDYMAFYVLEKIKGKSVRAMQSFFDVDDKGPKYSKEKRLPKDQRVVKMV</sequence>
<dbReference type="Gene3D" id="3.30.710.10">
    <property type="entry name" value="Potassium Channel Kv1.1, Chain A"/>
    <property type="match status" value="1"/>
</dbReference>
<evidence type="ECO:0000313" key="5">
    <source>
        <dbReference type="WBParaSite" id="Pan_g3439.t1"/>
    </source>
</evidence>
<evidence type="ECO:0000256" key="1">
    <source>
        <dbReference type="ARBA" id="ARBA00009993"/>
    </source>
</evidence>
<dbReference type="InterPro" id="IPR036296">
    <property type="entry name" value="SKP1-like_dim_sf"/>
</dbReference>
<dbReference type="InterPro" id="IPR016073">
    <property type="entry name" value="Skp1_comp_POZ"/>
</dbReference>
<reference evidence="4" key="1">
    <citation type="journal article" date="2013" name="Genetics">
        <title>The draft genome and transcriptome of Panagrellus redivivus are shaped by the harsh demands of a free-living lifestyle.</title>
        <authorList>
            <person name="Srinivasan J."/>
            <person name="Dillman A.R."/>
            <person name="Macchietto M.G."/>
            <person name="Heikkinen L."/>
            <person name="Lakso M."/>
            <person name="Fracchia K.M."/>
            <person name="Antoshechkin I."/>
            <person name="Mortazavi A."/>
            <person name="Wong G."/>
            <person name="Sternberg P.W."/>
        </authorList>
    </citation>
    <scope>NUCLEOTIDE SEQUENCE [LARGE SCALE GENOMIC DNA]</scope>
    <source>
        <strain evidence="4">MT8872</strain>
    </source>
</reference>
<dbReference type="SMART" id="SM00512">
    <property type="entry name" value="Skp1"/>
    <property type="match status" value="1"/>
</dbReference>
<reference evidence="5" key="2">
    <citation type="submission" date="2020-10" db="UniProtKB">
        <authorList>
            <consortium name="WormBaseParasite"/>
        </authorList>
    </citation>
    <scope>IDENTIFICATION</scope>
</reference>
<name>A0A7E4ZYQ4_PANRE</name>
<keyword evidence="2" id="KW-0833">Ubl conjugation pathway</keyword>
<evidence type="ECO:0000259" key="3">
    <source>
        <dbReference type="Pfam" id="PF03931"/>
    </source>
</evidence>
<dbReference type="InterPro" id="IPR011333">
    <property type="entry name" value="SKP1/BTB/POZ_sf"/>
</dbReference>
<keyword evidence="4" id="KW-1185">Reference proteome</keyword>
<dbReference type="SUPFAM" id="SSF54695">
    <property type="entry name" value="POZ domain"/>
    <property type="match status" value="1"/>
</dbReference>
<evidence type="ECO:0000313" key="4">
    <source>
        <dbReference type="Proteomes" id="UP000492821"/>
    </source>
</evidence>
<dbReference type="Pfam" id="PF03931">
    <property type="entry name" value="Skp1_POZ"/>
    <property type="match status" value="1"/>
</dbReference>
<dbReference type="Proteomes" id="UP000492821">
    <property type="component" value="Unassembled WGS sequence"/>
</dbReference>
<dbReference type="SUPFAM" id="SSF81382">
    <property type="entry name" value="Skp1 dimerisation domain-like"/>
    <property type="match status" value="1"/>
</dbReference>
<dbReference type="InterPro" id="IPR001232">
    <property type="entry name" value="SKP1-like"/>
</dbReference>
<dbReference type="WBParaSite" id="Pan_g3439.t1">
    <property type="protein sequence ID" value="Pan_g3439.t1"/>
    <property type="gene ID" value="Pan_g3439"/>
</dbReference>
<dbReference type="GO" id="GO:0006511">
    <property type="term" value="P:ubiquitin-dependent protein catabolic process"/>
    <property type="evidence" value="ECO:0007669"/>
    <property type="project" value="InterPro"/>
</dbReference>
<dbReference type="AlphaFoldDB" id="A0A7E4ZYQ4"/>
<protein>
    <submittedName>
        <fullName evidence="5">Skp1_POZ domain-containing protein</fullName>
    </submittedName>
</protein>
<dbReference type="InterPro" id="IPR016897">
    <property type="entry name" value="SKP1"/>
</dbReference>
<evidence type="ECO:0000256" key="2">
    <source>
        <dbReference type="ARBA" id="ARBA00022786"/>
    </source>
</evidence>